<organism evidence="1 2">
    <name type="scientific">Ceriporiopsis subvermispora (strain B)</name>
    <name type="common">White-rot fungus</name>
    <name type="synonym">Gelatoporia subvermispora</name>
    <dbReference type="NCBI Taxonomy" id="914234"/>
    <lineage>
        <taxon>Eukaryota</taxon>
        <taxon>Fungi</taxon>
        <taxon>Dikarya</taxon>
        <taxon>Basidiomycota</taxon>
        <taxon>Agaricomycotina</taxon>
        <taxon>Agaricomycetes</taxon>
        <taxon>Polyporales</taxon>
        <taxon>Gelatoporiaceae</taxon>
        <taxon>Gelatoporia</taxon>
    </lineage>
</organism>
<dbReference type="HOGENOM" id="CLU_095741_2_0_1"/>
<evidence type="ECO:0000313" key="1">
    <source>
        <dbReference type="EMBL" id="EMD34050.1"/>
    </source>
</evidence>
<accession>M2QPF6</accession>
<dbReference type="EMBL" id="KB445804">
    <property type="protein sequence ID" value="EMD34050.1"/>
    <property type="molecule type" value="Genomic_DNA"/>
</dbReference>
<sequence>MPGPPIPLGALYACLFSRGDGTFHWSLVLPQSPSLVHKFHATNLQGGWHFERVPDKLAQSVNACCVVKLAPALPDSTDALQACLEALPMATPAADAPHPFTCRIWFRAAVRTLHARGVLHCADVDALEAELRALAEAHWLAIEQGTPYVVCESGCCS</sequence>
<protein>
    <submittedName>
        <fullName evidence="1">Uncharacterized protein</fullName>
    </submittedName>
</protein>
<gene>
    <name evidence="1" type="ORF">CERSUDRAFT_97974</name>
</gene>
<dbReference type="AlphaFoldDB" id="M2QPF6"/>
<evidence type="ECO:0000313" key="2">
    <source>
        <dbReference type="Proteomes" id="UP000016930"/>
    </source>
</evidence>
<dbReference type="OrthoDB" id="3016366at2759"/>
<name>M2QPF6_CERS8</name>
<dbReference type="Proteomes" id="UP000016930">
    <property type="component" value="Unassembled WGS sequence"/>
</dbReference>
<reference evidence="1 2" key="1">
    <citation type="journal article" date="2012" name="Proc. Natl. Acad. Sci. U.S.A.">
        <title>Comparative genomics of Ceriporiopsis subvermispora and Phanerochaete chrysosporium provide insight into selective ligninolysis.</title>
        <authorList>
            <person name="Fernandez-Fueyo E."/>
            <person name="Ruiz-Duenas F.J."/>
            <person name="Ferreira P."/>
            <person name="Floudas D."/>
            <person name="Hibbett D.S."/>
            <person name="Canessa P."/>
            <person name="Larrondo L.F."/>
            <person name="James T.Y."/>
            <person name="Seelenfreund D."/>
            <person name="Lobos S."/>
            <person name="Polanco R."/>
            <person name="Tello M."/>
            <person name="Honda Y."/>
            <person name="Watanabe T."/>
            <person name="Watanabe T."/>
            <person name="Ryu J.S."/>
            <person name="Kubicek C.P."/>
            <person name="Schmoll M."/>
            <person name="Gaskell J."/>
            <person name="Hammel K.E."/>
            <person name="St John F.J."/>
            <person name="Vanden Wymelenberg A."/>
            <person name="Sabat G."/>
            <person name="Splinter BonDurant S."/>
            <person name="Syed K."/>
            <person name="Yadav J.S."/>
            <person name="Doddapaneni H."/>
            <person name="Subramanian V."/>
            <person name="Lavin J.L."/>
            <person name="Oguiza J.A."/>
            <person name="Perez G."/>
            <person name="Pisabarro A.G."/>
            <person name="Ramirez L."/>
            <person name="Santoyo F."/>
            <person name="Master E."/>
            <person name="Coutinho P.M."/>
            <person name="Henrissat B."/>
            <person name="Lombard V."/>
            <person name="Magnuson J.K."/>
            <person name="Kuees U."/>
            <person name="Hori C."/>
            <person name="Igarashi K."/>
            <person name="Samejima M."/>
            <person name="Held B.W."/>
            <person name="Barry K.W."/>
            <person name="LaButti K.M."/>
            <person name="Lapidus A."/>
            <person name="Lindquist E.A."/>
            <person name="Lucas S.M."/>
            <person name="Riley R."/>
            <person name="Salamov A.A."/>
            <person name="Hoffmeister D."/>
            <person name="Schwenk D."/>
            <person name="Hadar Y."/>
            <person name="Yarden O."/>
            <person name="de Vries R.P."/>
            <person name="Wiebenga A."/>
            <person name="Stenlid J."/>
            <person name="Eastwood D."/>
            <person name="Grigoriev I.V."/>
            <person name="Berka R.M."/>
            <person name="Blanchette R.A."/>
            <person name="Kersten P."/>
            <person name="Martinez A.T."/>
            <person name="Vicuna R."/>
            <person name="Cullen D."/>
        </authorList>
    </citation>
    <scope>NUCLEOTIDE SEQUENCE [LARGE SCALE GENOMIC DNA]</scope>
    <source>
        <strain evidence="1 2">B</strain>
    </source>
</reference>
<proteinExistence type="predicted"/>
<keyword evidence="2" id="KW-1185">Reference proteome</keyword>